<accession>A0A9P1E1W7</accession>
<protein>
    <submittedName>
        <fullName evidence="2">Uncharacterized protein</fullName>
    </submittedName>
</protein>
<feature type="region of interest" description="Disordered" evidence="1">
    <location>
        <begin position="40"/>
        <end position="69"/>
    </location>
</feature>
<dbReference type="Proteomes" id="UP001152484">
    <property type="component" value="Unassembled WGS sequence"/>
</dbReference>
<name>A0A9P1E1W7_CUSEU</name>
<organism evidence="2 3">
    <name type="scientific">Cuscuta europaea</name>
    <name type="common">European dodder</name>
    <dbReference type="NCBI Taxonomy" id="41803"/>
    <lineage>
        <taxon>Eukaryota</taxon>
        <taxon>Viridiplantae</taxon>
        <taxon>Streptophyta</taxon>
        <taxon>Embryophyta</taxon>
        <taxon>Tracheophyta</taxon>
        <taxon>Spermatophyta</taxon>
        <taxon>Magnoliopsida</taxon>
        <taxon>eudicotyledons</taxon>
        <taxon>Gunneridae</taxon>
        <taxon>Pentapetalae</taxon>
        <taxon>asterids</taxon>
        <taxon>lamiids</taxon>
        <taxon>Solanales</taxon>
        <taxon>Convolvulaceae</taxon>
        <taxon>Cuscuteae</taxon>
        <taxon>Cuscuta</taxon>
        <taxon>Cuscuta subgen. Cuscuta</taxon>
    </lineage>
</organism>
<gene>
    <name evidence="2" type="ORF">CEURO_LOCUS4424</name>
</gene>
<feature type="compositionally biased region" description="Basic and acidic residues" evidence="1">
    <location>
        <begin position="55"/>
        <end position="69"/>
    </location>
</feature>
<dbReference type="AlphaFoldDB" id="A0A9P1E1W7"/>
<reference evidence="2" key="1">
    <citation type="submission" date="2022-07" db="EMBL/GenBank/DDBJ databases">
        <authorList>
            <person name="Macas J."/>
            <person name="Novak P."/>
            <person name="Neumann P."/>
        </authorList>
    </citation>
    <scope>NUCLEOTIDE SEQUENCE</scope>
</reference>
<sequence length="123" mass="13476">MDGDRCLFKDRCRSSSSDRLLARHDAHFPSAMTGDICLGTTGYARAEPGRSNSQAERRSKGGSRQAEEKIHVLGPERIRQSGSEYVAGHQAYQRSAVFGVAGQRSLGPKAAHLEDVRGLYRSQ</sequence>
<evidence type="ECO:0000313" key="3">
    <source>
        <dbReference type="Proteomes" id="UP001152484"/>
    </source>
</evidence>
<dbReference type="EMBL" id="CAMAPE010000008">
    <property type="protein sequence ID" value="CAH9072622.1"/>
    <property type="molecule type" value="Genomic_DNA"/>
</dbReference>
<proteinExistence type="predicted"/>
<keyword evidence="3" id="KW-1185">Reference proteome</keyword>
<evidence type="ECO:0000313" key="2">
    <source>
        <dbReference type="EMBL" id="CAH9072622.1"/>
    </source>
</evidence>
<evidence type="ECO:0000256" key="1">
    <source>
        <dbReference type="SAM" id="MobiDB-lite"/>
    </source>
</evidence>
<comment type="caution">
    <text evidence="2">The sequence shown here is derived from an EMBL/GenBank/DDBJ whole genome shotgun (WGS) entry which is preliminary data.</text>
</comment>